<comment type="caution">
    <text evidence="1">The sequence shown here is derived from an EMBL/GenBank/DDBJ whole genome shotgun (WGS) entry which is preliminary data.</text>
</comment>
<accession>A0AAV7FGW9</accession>
<dbReference type="Proteomes" id="UP000825729">
    <property type="component" value="Unassembled WGS sequence"/>
</dbReference>
<evidence type="ECO:0000313" key="1">
    <source>
        <dbReference type="EMBL" id="KAG9459417.1"/>
    </source>
</evidence>
<protein>
    <submittedName>
        <fullName evidence="1">Uncharacterized protein</fullName>
    </submittedName>
</protein>
<dbReference type="AlphaFoldDB" id="A0AAV7FGW9"/>
<dbReference type="EMBL" id="JAINDJ010000002">
    <property type="protein sequence ID" value="KAG9459417.1"/>
    <property type="molecule type" value="Genomic_DNA"/>
</dbReference>
<gene>
    <name evidence="1" type="ORF">H6P81_003925</name>
</gene>
<keyword evidence="2" id="KW-1185">Reference proteome</keyword>
<evidence type="ECO:0000313" key="2">
    <source>
        <dbReference type="Proteomes" id="UP000825729"/>
    </source>
</evidence>
<reference evidence="1 2" key="1">
    <citation type="submission" date="2021-07" db="EMBL/GenBank/DDBJ databases">
        <title>The Aristolochia fimbriata genome: insights into angiosperm evolution, floral development and chemical biosynthesis.</title>
        <authorList>
            <person name="Jiao Y."/>
        </authorList>
    </citation>
    <scope>NUCLEOTIDE SEQUENCE [LARGE SCALE GENOMIC DNA]</scope>
    <source>
        <strain evidence="1">IBCAS-2021</strain>
        <tissue evidence="1">Leaf</tissue>
    </source>
</reference>
<name>A0AAV7FGW9_ARIFI</name>
<organism evidence="1 2">
    <name type="scientific">Aristolochia fimbriata</name>
    <name type="common">White veined hardy Dutchman's pipe vine</name>
    <dbReference type="NCBI Taxonomy" id="158543"/>
    <lineage>
        <taxon>Eukaryota</taxon>
        <taxon>Viridiplantae</taxon>
        <taxon>Streptophyta</taxon>
        <taxon>Embryophyta</taxon>
        <taxon>Tracheophyta</taxon>
        <taxon>Spermatophyta</taxon>
        <taxon>Magnoliopsida</taxon>
        <taxon>Magnoliidae</taxon>
        <taxon>Piperales</taxon>
        <taxon>Aristolochiaceae</taxon>
        <taxon>Aristolochia</taxon>
    </lineage>
</organism>
<sequence>MHAGLLAWLISTPQKPQSDLTFGLASGGENLTPSSESQLVRYQAYLCCVWPTSVVYGSLLFVPIGSYRFH</sequence>
<proteinExistence type="predicted"/>